<protein>
    <submittedName>
        <fullName evidence="8">Glycoside hydrolase family 5 protein</fullName>
    </submittedName>
</protein>
<dbReference type="OrthoDB" id="62120at2759"/>
<proteinExistence type="inferred from homology"/>
<evidence type="ECO:0000256" key="4">
    <source>
        <dbReference type="ARBA" id="ARBA00023316"/>
    </source>
</evidence>
<dbReference type="Pfam" id="PF00150">
    <property type="entry name" value="Cellulase"/>
    <property type="match status" value="1"/>
</dbReference>
<feature type="signal peptide" evidence="6">
    <location>
        <begin position="1"/>
        <end position="20"/>
    </location>
</feature>
<reference evidence="8" key="1">
    <citation type="journal article" date="2020" name="Stud. Mycol.">
        <title>101 Dothideomycetes genomes: a test case for predicting lifestyles and emergence of pathogens.</title>
        <authorList>
            <person name="Haridas S."/>
            <person name="Albert R."/>
            <person name="Binder M."/>
            <person name="Bloem J."/>
            <person name="Labutti K."/>
            <person name="Salamov A."/>
            <person name="Andreopoulos B."/>
            <person name="Baker S."/>
            <person name="Barry K."/>
            <person name="Bills G."/>
            <person name="Bluhm B."/>
            <person name="Cannon C."/>
            <person name="Castanera R."/>
            <person name="Culley D."/>
            <person name="Daum C."/>
            <person name="Ezra D."/>
            <person name="Gonzalez J."/>
            <person name="Henrissat B."/>
            <person name="Kuo A."/>
            <person name="Liang C."/>
            <person name="Lipzen A."/>
            <person name="Lutzoni F."/>
            <person name="Magnuson J."/>
            <person name="Mondo S."/>
            <person name="Nolan M."/>
            <person name="Ohm R."/>
            <person name="Pangilinan J."/>
            <person name="Park H.-J."/>
            <person name="Ramirez L."/>
            <person name="Alfaro M."/>
            <person name="Sun H."/>
            <person name="Tritt A."/>
            <person name="Yoshinaga Y."/>
            <person name="Zwiers L.-H."/>
            <person name="Turgeon B."/>
            <person name="Goodwin S."/>
            <person name="Spatafora J."/>
            <person name="Crous P."/>
            <person name="Grigoriev I."/>
        </authorList>
    </citation>
    <scope>NUCLEOTIDE SEQUENCE</scope>
    <source>
        <strain evidence="8">CBS 183.55</strain>
    </source>
</reference>
<feature type="domain" description="Glycoside hydrolase family 5" evidence="7">
    <location>
        <begin position="90"/>
        <end position="320"/>
    </location>
</feature>
<dbReference type="GO" id="GO:0005576">
    <property type="term" value="C:extracellular region"/>
    <property type="evidence" value="ECO:0007669"/>
    <property type="project" value="TreeGrafter"/>
</dbReference>
<dbReference type="SUPFAM" id="SSF51445">
    <property type="entry name" value="(Trans)glycosidases"/>
    <property type="match status" value="1"/>
</dbReference>
<dbReference type="InterPro" id="IPR001547">
    <property type="entry name" value="Glyco_hydro_5"/>
</dbReference>
<evidence type="ECO:0000256" key="5">
    <source>
        <dbReference type="RuleBase" id="RU361153"/>
    </source>
</evidence>
<dbReference type="GO" id="GO:0009986">
    <property type="term" value="C:cell surface"/>
    <property type="evidence" value="ECO:0007669"/>
    <property type="project" value="TreeGrafter"/>
</dbReference>
<dbReference type="PANTHER" id="PTHR31297:SF8">
    <property type="entry name" value="GLYCOSIDE HYDROLASE FAMILY 5 DOMAIN-CONTAINING PROTEIN"/>
    <property type="match status" value="1"/>
</dbReference>
<comment type="similarity">
    <text evidence="1 5">Belongs to the glycosyl hydrolase 5 (cellulase A) family.</text>
</comment>
<feature type="chain" id="PRO_5025483926" evidence="6">
    <location>
        <begin position="21"/>
        <end position="432"/>
    </location>
</feature>
<dbReference type="InterPro" id="IPR017853">
    <property type="entry name" value="GH"/>
</dbReference>
<keyword evidence="2 5" id="KW-0378">Hydrolase</keyword>
<keyword evidence="6" id="KW-0732">Signal</keyword>
<accession>A0A6A5R7P2</accession>
<organism evidence="8 9">
    <name type="scientific">Didymella exigua CBS 183.55</name>
    <dbReference type="NCBI Taxonomy" id="1150837"/>
    <lineage>
        <taxon>Eukaryota</taxon>
        <taxon>Fungi</taxon>
        <taxon>Dikarya</taxon>
        <taxon>Ascomycota</taxon>
        <taxon>Pezizomycotina</taxon>
        <taxon>Dothideomycetes</taxon>
        <taxon>Pleosporomycetidae</taxon>
        <taxon>Pleosporales</taxon>
        <taxon>Pleosporineae</taxon>
        <taxon>Didymellaceae</taxon>
        <taxon>Didymella</taxon>
    </lineage>
</organism>
<gene>
    <name evidence="8" type="ORF">M421DRAFT_335746</name>
</gene>
<sequence length="432" mass="48253">MRVQASLSAFLAVATTLVHAAPSTTSKRSVEFNWGSTKVRGVNLGGWLVLEPFITPSIFEFHSDPGYPVIDEWTLCEKLGKQGCFDALKPHWDNFVSLQDFQKIRDSGFNVVRIPVGYWSYVEPWGPFTQGAAPYLDKAISWARETGLKVVIDLHGAPKSQNGFDHSGQKLDNPGWGDADSLAYTHQTLKILNEKYAKPDMQDVVVAIQPVNEPFLAMVPQATVRQFYRDAFYNLRQVSDTPIALHDGFLDPSWMNGLLTPQDNNAQGVIVDHHQYQIFDAGLVSMGVEQHLSMACNAVDSYATSDKWTIVGEWSGALTDCAKHLNGFASGSRMEGSYAGASYIGSCNGKSGRVDSWSQDWKDSVRRYIEVQLDAFETRTQGWIFWNFKTEGSAGEWDLFQLLDGGVFPQPLGNRKFDKYCTNLRVYATTKK</sequence>
<evidence type="ECO:0000256" key="2">
    <source>
        <dbReference type="ARBA" id="ARBA00022801"/>
    </source>
</evidence>
<evidence type="ECO:0000313" key="9">
    <source>
        <dbReference type="Proteomes" id="UP000800082"/>
    </source>
</evidence>
<dbReference type="AlphaFoldDB" id="A0A6A5R7P2"/>
<keyword evidence="9" id="KW-1185">Reference proteome</keyword>
<dbReference type="GO" id="GO:0004338">
    <property type="term" value="F:glucan exo-1,3-beta-glucosidase activity"/>
    <property type="evidence" value="ECO:0007669"/>
    <property type="project" value="TreeGrafter"/>
</dbReference>
<dbReference type="Proteomes" id="UP000800082">
    <property type="component" value="Unassembled WGS sequence"/>
</dbReference>
<keyword evidence="4" id="KW-0961">Cell wall biogenesis/degradation</keyword>
<dbReference type="GeneID" id="54347065"/>
<dbReference type="Gene3D" id="3.20.20.80">
    <property type="entry name" value="Glycosidases"/>
    <property type="match status" value="1"/>
</dbReference>
<dbReference type="InterPro" id="IPR050386">
    <property type="entry name" value="Glycosyl_hydrolase_5"/>
</dbReference>
<dbReference type="PANTHER" id="PTHR31297">
    <property type="entry name" value="GLUCAN ENDO-1,6-BETA-GLUCOSIDASE B"/>
    <property type="match status" value="1"/>
</dbReference>
<evidence type="ECO:0000313" key="8">
    <source>
        <dbReference type="EMBL" id="KAF1922984.1"/>
    </source>
</evidence>
<dbReference type="RefSeq" id="XP_033443237.1">
    <property type="nucleotide sequence ID" value="XM_033589418.1"/>
</dbReference>
<evidence type="ECO:0000259" key="7">
    <source>
        <dbReference type="Pfam" id="PF00150"/>
    </source>
</evidence>
<evidence type="ECO:0000256" key="3">
    <source>
        <dbReference type="ARBA" id="ARBA00023295"/>
    </source>
</evidence>
<dbReference type="GO" id="GO:0071555">
    <property type="term" value="P:cell wall organization"/>
    <property type="evidence" value="ECO:0007669"/>
    <property type="project" value="UniProtKB-KW"/>
</dbReference>
<dbReference type="GO" id="GO:0009251">
    <property type="term" value="P:glucan catabolic process"/>
    <property type="evidence" value="ECO:0007669"/>
    <property type="project" value="TreeGrafter"/>
</dbReference>
<evidence type="ECO:0000256" key="1">
    <source>
        <dbReference type="ARBA" id="ARBA00005641"/>
    </source>
</evidence>
<name>A0A6A5R7P2_9PLEO</name>
<keyword evidence="3 5" id="KW-0326">Glycosidase</keyword>
<evidence type="ECO:0000256" key="6">
    <source>
        <dbReference type="SAM" id="SignalP"/>
    </source>
</evidence>
<dbReference type="EMBL" id="ML979012">
    <property type="protein sequence ID" value="KAF1922984.1"/>
    <property type="molecule type" value="Genomic_DNA"/>
</dbReference>